<keyword evidence="4 5" id="KW-0472">Membrane</keyword>
<feature type="transmembrane region" description="Helical" evidence="5">
    <location>
        <begin position="96"/>
        <end position="119"/>
    </location>
</feature>
<dbReference type="PANTHER" id="PTHR43229">
    <property type="entry name" value="NODULATION PROTEIN J"/>
    <property type="match status" value="1"/>
</dbReference>
<dbReference type="Proteomes" id="UP000238164">
    <property type="component" value="Chromosome 1"/>
</dbReference>
<evidence type="ECO:0000259" key="6">
    <source>
        <dbReference type="Pfam" id="PF01061"/>
    </source>
</evidence>
<keyword evidence="3 5" id="KW-1133">Transmembrane helix</keyword>
<evidence type="ECO:0000313" key="7">
    <source>
        <dbReference type="EMBL" id="SPD87074.1"/>
    </source>
</evidence>
<evidence type="ECO:0000256" key="1">
    <source>
        <dbReference type="ARBA" id="ARBA00004141"/>
    </source>
</evidence>
<dbReference type="EMBL" id="LT985188">
    <property type="protein sequence ID" value="SPD87074.1"/>
    <property type="molecule type" value="Genomic_DNA"/>
</dbReference>
<evidence type="ECO:0000313" key="8">
    <source>
        <dbReference type="Proteomes" id="UP000238164"/>
    </source>
</evidence>
<dbReference type="RefSeq" id="WP_105185879.1">
    <property type="nucleotide sequence ID" value="NZ_BAAAGO010000023.1"/>
</dbReference>
<feature type="transmembrane region" description="Helical" evidence="5">
    <location>
        <begin position="24"/>
        <end position="42"/>
    </location>
</feature>
<dbReference type="PANTHER" id="PTHR43229:SF2">
    <property type="entry name" value="NODULATION PROTEIN J"/>
    <property type="match status" value="1"/>
</dbReference>
<dbReference type="KEGG" id="mgg:MPLG2_2044"/>
<feature type="transmembrane region" description="Helical" evidence="5">
    <location>
        <begin position="201"/>
        <end position="223"/>
    </location>
</feature>
<proteinExistence type="predicted"/>
<name>A0A2N9JG32_9ACTN</name>
<feature type="transmembrane region" description="Helical" evidence="5">
    <location>
        <begin position="54"/>
        <end position="75"/>
    </location>
</feature>
<dbReference type="AlphaFoldDB" id="A0A2N9JG32"/>
<comment type="subcellular location">
    <subcellularLocation>
        <location evidence="1">Membrane</location>
        <topology evidence="1">Multi-pass membrane protein</topology>
    </subcellularLocation>
</comment>
<keyword evidence="2 5" id="KW-0812">Transmembrane</keyword>
<dbReference type="InterPro" id="IPR013525">
    <property type="entry name" value="ABC2_TM"/>
</dbReference>
<feature type="transmembrane region" description="Helical" evidence="5">
    <location>
        <begin position="161"/>
        <end position="181"/>
    </location>
</feature>
<dbReference type="GO" id="GO:0016020">
    <property type="term" value="C:membrane"/>
    <property type="evidence" value="ECO:0007669"/>
    <property type="project" value="UniProtKB-SubCell"/>
</dbReference>
<organism evidence="7 8">
    <name type="scientific">Micropruina glycogenica</name>
    <dbReference type="NCBI Taxonomy" id="75385"/>
    <lineage>
        <taxon>Bacteria</taxon>
        <taxon>Bacillati</taxon>
        <taxon>Actinomycetota</taxon>
        <taxon>Actinomycetes</taxon>
        <taxon>Propionibacteriales</taxon>
        <taxon>Nocardioidaceae</taxon>
        <taxon>Micropruina</taxon>
    </lineage>
</organism>
<evidence type="ECO:0000256" key="3">
    <source>
        <dbReference type="ARBA" id="ARBA00022989"/>
    </source>
</evidence>
<dbReference type="GO" id="GO:0140359">
    <property type="term" value="F:ABC-type transporter activity"/>
    <property type="evidence" value="ECO:0007669"/>
    <property type="project" value="InterPro"/>
</dbReference>
<evidence type="ECO:0000256" key="5">
    <source>
        <dbReference type="SAM" id="Phobius"/>
    </source>
</evidence>
<dbReference type="InterPro" id="IPR051784">
    <property type="entry name" value="Nod_factor_ABC_transporter"/>
</dbReference>
<keyword evidence="8" id="KW-1185">Reference proteome</keyword>
<evidence type="ECO:0000256" key="4">
    <source>
        <dbReference type="ARBA" id="ARBA00023136"/>
    </source>
</evidence>
<protein>
    <submittedName>
        <fullName evidence="7">Putative ABC transporter-associated permease</fullName>
    </submittedName>
</protein>
<sequence length="231" mass="23749">MNATRVARHAGMELRMLLRNGEQLLLAFAIPLGLVIGGLLWGRQFGLDGNTFPASVIAVAVWSTAFTSLGVATGFERRYGVLERLVATPLTRADLIAGKALAACALVAIQAVLLLAVALGLGWRPDLSPVAALSATTATLLGIVAFAGLGLLLAGTLKAEVTLGLANLIYLAGLALGGLIVDQPPWLPTAALGSALRAAALGAAAPLPLVVLAAWAAVLTLTARRFFRWTS</sequence>
<feature type="domain" description="ABC-2 type transporter transmembrane" evidence="6">
    <location>
        <begin position="18"/>
        <end position="186"/>
    </location>
</feature>
<accession>A0A2N9JG32</accession>
<evidence type="ECO:0000256" key="2">
    <source>
        <dbReference type="ARBA" id="ARBA00022692"/>
    </source>
</evidence>
<feature type="transmembrane region" description="Helical" evidence="5">
    <location>
        <begin position="131"/>
        <end position="154"/>
    </location>
</feature>
<reference evidence="7 8" key="1">
    <citation type="submission" date="2018-02" db="EMBL/GenBank/DDBJ databases">
        <authorList>
            <person name="Cohen D.B."/>
            <person name="Kent A.D."/>
        </authorList>
    </citation>
    <scope>NUCLEOTIDE SEQUENCE [LARGE SCALE GENOMIC DNA]</scope>
    <source>
        <strain evidence="7">1</strain>
    </source>
</reference>
<dbReference type="OrthoDB" id="160207at2"/>
<dbReference type="Pfam" id="PF01061">
    <property type="entry name" value="ABC2_membrane"/>
    <property type="match status" value="1"/>
</dbReference>
<gene>
    <name evidence="7" type="ORF">MPLG2_2044</name>
</gene>